<sequence>MKKILCTALAALMLVPLCAFDWGGKLNTTTKYQGKKIGSLFWYESAGAHAWLTTPIGEQLRFAADASYEFRYDQDGDIVKNIVDINLLKLTGTFHVGKTGMFEFGAGRFSLSDATGIVFSQINDGIYAKYSLPIASVSMYGGITRLLNSHDVVILRRFSDTTVKPEDASAVYVFGPSYIPLGFSVNFPSLFLNQDITLEEWTCIDFSGDAYHRLYGTLMFSGPILSNLFYAASTTLGTENVSTISNLTKLSLSFYPVKKASVAFSGVYASGSNGALDPFRGFSSQTAVLASETAGFSTEYDSKIKAMLSGSYTFLSKVYVASSLALVFACPETVSYNGFQWRLDAMWNIFHDLQLSAGMYQYIGKDNENDKICCSFGGTFVF</sequence>
<proteinExistence type="predicted"/>
<feature type="signal peptide" evidence="1">
    <location>
        <begin position="1"/>
        <end position="21"/>
    </location>
</feature>
<gene>
    <name evidence="3" type="ORF">HMPREF0860_1745</name>
    <name evidence="2" type="ORF">HMPREF1325_0362</name>
</gene>
<evidence type="ECO:0000313" key="2">
    <source>
        <dbReference type="EMBL" id="ERF59358.1"/>
    </source>
</evidence>
<dbReference type="OrthoDB" id="358089at2"/>
<protein>
    <submittedName>
        <fullName evidence="2">Uncharacterized protein</fullName>
    </submittedName>
</protein>
<keyword evidence="5" id="KW-1185">Reference proteome</keyword>
<dbReference type="AlphaFoldDB" id="U2MDK7"/>
<dbReference type="Proteomes" id="UP000016646">
    <property type="component" value="Unassembled WGS sequence"/>
</dbReference>
<dbReference type="EMBL" id="AVQI01000074">
    <property type="protein sequence ID" value="ERJ99774.1"/>
    <property type="molecule type" value="Genomic_DNA"/>
</dbReference>
<evidence type="ECO:0000313" key="5">
    <source>
        <dbReference type="Proteomes" id="UP000016646"/>
    </source>
</evidence>
<name>U2MDK7_TRESO</name>
<evidence type="ECO:0000256" key="1">
    <source>
        <dbReference type="SAM" id="SignalP"/>
    </source>
</evidence>
<dbReference type="RefSeq" id="WP_021331673.1">
    <property type="nucleotide sequence ID" value="NZ_AUZJ01000073.1"/>
</dbReference>
<comment type="caution">
    <text evidence="2">The sequence shown here is derived from an EMBL/GenBank/DDBJ whole genome shotgun (WGS) entry which is preliminary data.</text>
</comment>
<dbReference type="eggNOG" id="ENOG502ZGXY">
    <property type="taxonomic scope" value="Bacteria"/>
</dbReference>
<evidence type="ECO:0000313" key="3">
    <source>
        <dbReference type="EMBL" id="ERJ99774.1"/>
    </source>
</evidence>
<organism evidence="2 4">
    <name type="scientific">Treponema socranskii subsp. socranskii VPI DR56BR1116 = ATCC 35536</name>
    <dbReference type="NCBI Taxonomy" id="1125725"/>
    <lineage>
        <taxon>Bacteria</taxon>
        <taxon>Pseudomonadati</taxon>
        <taxon>Spirochaetota</taxon>
        <taxon>Spirochaetia</taxon>
        <taxon>Spirochaetales</taxon>
        <taxon>Treponemataceae</taxon>
        <taxon>Treponema</taxon>
    </lineage>
</organism>
<dbReference type="EMBL" id="AUZJ01000073">
    <property type="protein sequence ID" value="ERF59358.1"/>
    <property type="molecule type" value="Genomic_DNA"/>
</dbReference>
<feature type="chain" id="PRO_5004631213" evidence="1">
    <location>
        <begin position="22"/>
        <end position="382"/>
    </location>
</feature>
<keyword evidence="1" id="KW-0732">Signal</keyword>
<dbReference type="PATRIC" id="fig|1125725.3.peg.2692"/>
<reference evidence="4 5" key="1">
    <citation type="submission" date="2013-08" db="EMBL/GenBank/DDBJ databases">
        <authorList>
            <person name="Durkin A.S."/>
            <person name="Haft D.R."/>
            <person name="McCorrison J."/>
            <person name="Torralba M."/>
            <person name="Gillis M."/>
            <person name="Haft D.H."/>
            <person name="Methe B."/>
            <person name="Sutton G."/>
            <person name="Nelson K.E."/>
        </authorList>
    </citation>
    <scope>NUCLEOTIDE SEQUENCE [LARGE SCALE GENOMIC DNA]</scope>
    <source>
        <strain evidence="3 5">ATCC 35536</strain>
        <strain evidence="2 4">VPI DR56BR1116</strain>
    </source>
</reference>
<dbReference type="Proteomes" id="UP000016412">
    <property type="component" value="Unassembled WGS sequence"/>
</dbReference>
<dbReference type="STRING" id="1125725.HMPREF1325_0362"/>
<accession>U2MDK7</accession>
<evidence type="ECO:0000313" key="4">
    <source>
        <dbReference type="Proteomes" id="UP000016412"/>
    </source>
</evidence>